<keyword evidence="2" id="KW-1185">Reference proteome</keyword>
<reference evidence="1 2" key="1">
    <citation type="submission" date="2024-02" db="EMBL/GenBank/DDBJ databases">
        <title>de novo genome assembly of Solanum bulbocastanum strain 11H21.</title>
        <authorList>
            <person name="Hosaka A.J."/>
        </authorList>
    </citation>
    <scope>NUCLEOTIDE SEQUENCE [LARGE SCALE GENOMIC DNA]</scope>
    <source>
        <tissue evidence="1">Young leaves</tissue>
    </source>
</reference>
<comment type="caution">
    <text evidence="1">The sequence shown here is derived from an EMBL/GenBank/DDBJ whole genome shotgun (WGS) entry which is preliminary data.</text>
</comment>
<dbReference type="Proteomes" id="UP001371456">
    <property type="component" value="Unassembled WGS sequence"/>
</dbReference>
<sequence>MSQETVSTEEVRILRQQMAEMYEAWMSGQAPPSSICDYLNTNMSHPVQVLISDSIYPSEFGLYANTFNVAKTSTVRPLSIPREDVANVVSGTQKGPRGPVYQYAPPQFHHYLPMQDTQYSIVPPQYAVYRAQPYAHPPNYP</sequence>
<accession>A0AAN8TJC2</accession>
<evidence type="ECO:0000313" key="1">
    <source>
        <dbReference type="EMBL" id="KAK6789528.1"/>
    </source>
</evidence>
<name>A0AAN8TJC2_SOLBU</name>
<protein>
    <submittedName>
        <fullName evidence="1">Uncharacterized protein</fullName>
    </submittedName>
</protein>
<organism evidence="1 2">
    <name type="scientific">Solanum bulbocastanum</name>
    <name type="common">Wild potato</name>
    <dbReference type="NCBI Taxonomy" id="147425"/>
    <lineage>
        <taxon>Eukaryota</taxon>
        <taxon>Viridiplantae</taxon>
        <taxon>Streptophyta</taxon>
        <taxon>Embryophyta</taxon>
        <taxon>Tracheophyta</taxon>
        <taxon>Spermatophyta</taxon>
        <taxon>Magnoliopsida</taxon>
        <taxon>eudicotyledons</taxon>
        <taxon>Gunneridae</taxon>
        <taxon>Pentapetalae</taxon>
        <taxon>asterids</taxon>
        <taxon>lamiids</taxon>
        <taxon>Solanales</taxon>
        <taxon>Solanaceae</taxon>
        <taxon>Solanoideae</taxon>
        <taxon>Solaneae</taxon>
        <taxon>Solanum</taxon>
    </lineage>
</organism>
<dbReference type="AlphaFoldDB" id="A0AAN8TJC2"/>
<proteinExistence type="predicted"/>
<gene>
    <name evidence="1" type="ORF">RDI58_013328</name>
</gene>
<evidence type="ECO:0000313" key="2">
    <source>
        <dbReference type="Proteomes" id="UP001371456"/>
    </source>
</evidence>
<dbReference type="EMBL" id="JBANQN010000005">
    <property type="protein sequence ID" value="KAK6789528.1"/>
    <property type="molecule type" value="Genomic_DNA"/>
</dbReference>